<protein>
    <submittedName>
        <fullName evidence="1">Uncharacterized protein</fullName>
    </submittedName>
</protein>
<sequence>MTTSLIGSGMPDRLSWGLRWRTRPLAKRYERPLPHLKTMGRAWN</sequence>
<evidence type="ECO:0000313" key="2">
    <source>
        <dbReference type="Proteomes" id="UP000019460"/>
    </source>
</evidence>
<proteinExistence type="predicted"/>
<accession>W9VFS5</accession>
<reference evidence="1 2" key="1">
    <citation type="submission" date="2012-11" db="EMBL/GenBank/DDBJ databases">
        <title>Genome assembly of Thiorhodococcus sp. AK35.</title>
        <authorList>
            <person name="Nupur N."/>
            <person name="Khatri I."/>
            <person name="Subramanian S."/>
            <person name="Pinnaka A."/>
        </authorList>
    </citation>
    <scope>NUCLEOTIDE SEQUENCE [LARGE SCALE GENOMIC DNA]</scope>
    <source>
        <strain evidence="1 2">AK35</strain>
    </source>
</reference>
<keyword evidence="2" id="KW-1185">Reference proteome</keyword>
<gene>
    <name evidence="1" type="ORF">D779_1060</name>
</gene>
<comment type="caution">
    <text evidence="1">The sequence shown here is derived from an EMBL/GenBank/DDBJ whole genome shotgun (WGS) entry which is preliminary data.</text>
</comment>
<organism evidence="1 2">
    <name type="scientific">Imhoffiella purpurea</name>
    <dbReference type="NCBI Taxonomy" id="1249627"/>
    <lineage>
        <taxon>Bacteria</taxon>
        <taxon>Pseudomonadati</taxon>
        <taxon>Pseudomonadota</taxon>
        <taxon>Gammaproteobacteria</taxon>
        <taxon>Chromatiales</taxon>
        <taxon>Chromatiaceae</taxon>
        <taxon>Imhoffiella</taxon>
    </lineage>
</organism>
<name>W9VFS5_9GAMM</name>
<dbReference type="EMBL" id="AONC01000021">
    <property type="protein sequence ID" value="EXJ15836.1"/>
    <property type="molecule type" value="Genomic_DNA"/>
</dbReference>
<dbReference type="RefSeq" id="WP_269747371.1">
    <property type="nucleotide sequence ID" value="NZ_AONC01000021.1"/>
</dbReference>
<dbReference type="Proteomes" id="UP000019460">
    <property type="component" value="Unassembled WGS sequence"/>
</dbReference>
<evidence type="ECO:0000313" key="1">
    <source>
        <dbReference type="EMBL" id="EXJ15836.1"/>
    </source>
</evidence>
<dbReference type="AlphaFoldDB" id="W9VFS5"/>